<dbReference type="Pfam" id="PF02151">
    <property type="entry name" value="UVR"/>
    <property type="match status" value="1"/>
</dbReference>
<sequence>MDCDICGKHAKVHLTQLVGGQIKKITLCDDCAKEKGVTDPTGFALAEMLLGKTPGKVVPAAPAVAGSGRKCPTCGFTLEDLRRIRRFGCADCYNTFRDDVNQMLRGMHKGPKHCGKVPAGMMELHERTQRLEELRGKLDQAITSENYEEAAGLRDEIRQIEIRAAAAKQTTDDSLP</sequence>
<keyword evidence="1" id="KW-0742">SOS response</keyword>
<accession>A0ABU9AN29</accession>
<dbReference type="InterPro" id="IPR025542">
    <property type="entry name" value="YacH"/>
</dbReference>
<evidence type="ECO:0000256" key="1">
    <source>
        <dbReference type="ARBA" id="ARBA00023236"/>
    </source>
</evidence>
<dbReference type="Proteomes" id="UP001371305">
    <property type="component" value="Unassembled WGS sequence"/>
</dbReference>
<protein>
    <submittedName>
        <fullName evidence="3">UvrB/UvrC motif-containing protein</fullName>
    </submittedName>
</protein>
<dbReference type="InterPro" id="IPR001943">
    <property type="entry name" value="UVR_dom"/>
</dbReference>
<proteinExistence type="predicted"/>
<dbReference type="PIRSF" id="PIRSF015034">
    <property type="entry name" value="YacH"/>
    <property type="match status" value="1"/>
</dbReference>
<evidence type="ECO:0000259" key="2">
    <source>
        <dbReference type="PROSITE" id="PS50151"/>
    </source>
</evidence>
<organism evidence="3 4">
    <name type="scientific">Luteolibacter soli</name>
    <dbReference type="NCBI Taxonomy" id="3135280"/>
    <lineage>
        <taxon>Bacteria</taxon>
        <taxon>Pseudomonadati</taxon>
        <taxon>Verrucomicrobiota</taxon>
        <taxon>Verrucomicrobiia</taxon>
        <taxon>Verrucomicrobiales</taxon>
        <taxon>Verrucomicrobiaceae</taxon>
        <taxon>Luteolibacter</taxon>
    </lineage>
</organism>
<keyword evidence="1" id="KW-0227">DNA damage</keyword>
<feature type="domain" description="UVR" evidence="2">
    <location>
        <begin position="128"/>
        <end position="163"/>
    </location>
</feature>
<gene>
    <name evidence="3" type="ORF">WKV53_00340</name>
</gene>
<evidence type="ECO:0000313" key="3">
    <source>
        <dbReference type="EMBL" id="MEK7948918.1"/>
    </source>
</evidence>
<dbReference type="EMBL" id="JBBUKT010000001">
    <property type="protein sequence ID" value="MEK7948918.1"/>
    <property type="molecule type" value="Genomic_DNA"/>
</dbReference>
<keyword evidence="4" id="KW-1185">Reference proteome</keyword>
<dbReference type="RefSeq" id="WP_341402259.1">
    <property type="nucleotide sequence ID" value="NZ_JBBUKT010000001.1"/>
</dbReference>
<dbReference type="SUPFAM" id="SSF46600">
    <property type="entry name" value="C-terminal UvrC-binding domain of UvrB"/>
    <property type="match status" value="1"/>
</dbReference>
<dbReference type="PANTHER" id="PTHR38430:SF1">
    <property type="entry name" value="PROTEIN-ARGININE KINASE ACTIVATOR PROTEIN"/>
    <property type="match status" value="1"/>
</dbReference>
<dbReference type="InterPro" id="IPR036876">
    <property type="entry name" value="UVR_dom_sf"/>
</dbReference>
<dbReference type="PANTHER" id="PTHR38430">
    <property type="entry name" value="PROTEIN-ARGININE KINASE ACTIVATOR PROTEIN"/>
    <property type="match status" value="1"/>
</dbReference>
<reference evidence="3 4" key="1">
    <citation type="submission" date="2024-04" db="EMBL/GenBank/DDBJ databases">
        <title>Luteolibacter sp. isolated from soil.</title>
        <authorList>
            <person name="An J."/>
        </authorList>
    </citation>
    <scope>NUCLEOTIDE SEQUENCE [LARGE SCALE GENOMIC DNA]</scope>
    <source>
        <strain evidence="3 4">Y139</strain>
    </source>
</reference>
<evidence type="ECO:0000313" key="4">
    <source>
        <dbReference type="Proteomes" id="UP001371305"/>
    </source>
</evidence>
<dbReference type="Gene3D" id="4.10.860.10">
    <property type="entry name" value="UVR domain"/>
    <property type="match status" value="1"/>
</dbReference>
<comment type="caution">
    <text evidence="3">The sequence shown here is derived from an EMBL/GenBank/DDBJ whole genome shotgun (WGS) entry which is preliminary data.</text>
</comment>
<name>A0ABU9AN29_9BACT</name>
<dbReference type="PROSITE" id="PS50151">
    <property type="entry name" value="UVR"/>
    <property type="match status" value="1"/>
</dbReference>